<dbReference type="SMART" id="SM00563">
    <property type="entry name" value="PlsC"/>
    <property type="match status" value="1"/>
</dbReference>
<evidence type="ECO:0000259" key="4">
    <source>
        <dbReference type="SMART" id="SM00563"/>
    </source>
</evidence>
<dbReference type="EMBL" id="JABMOJ010000540">
    <property type="protein sequence ID" value="NQV66578.1"/>
    <property type="molecule type" value="Genomic_DNA"/>
</dbReference>
<comment type="pathway">
    <text evidence="1">Lipid metabolism.</text>
</comment>
<organism evidence="5 6">
    <name type="scientific">SAR86 cluster bacterium</name>
    <dbReference type="NCBI Taxonomy" id="2030880"/>
    <lineage>
        <taxon>Bacteria</taxon>
        <taxon>Pseudomonadati</taxon>
        <taxon>Pseudomonadota</taxon>
        <taxon>Gammaproteobacteria</taxon>
        <taxon>SAR86 cluster</taxon>
    </lineage>
</organism>
<evidence type="ECO:0000256" key="1">
    <source>
        <dbReference type="ARBA" id="ARBA00005189"/>
    </source>
</evidence>
<name>A0A972VZM8_9GAMM</name>
<dbReference type="Pfam" id="PF01553">
    <property type="entry name" value="Acyltransferase"/>
    <property type="match status" value="1"/>
</dbReference>
<dbReference type="SUPFAM" id="SSF69593">
    <property type="entry name" value="Glycerol-3-phosphate (1)-acyltransferase"/>
    <property type="match status" value="1"/>
</dbReference>
<evidence type="ECO:0000313" key="6">
    <source>
        <dbReference type="Proteomes" id="UP000754644"/>
    </source>
</evidence>
<dbReference type="GO" id="GO:0003841">
    <property type="term" value="F:1-acylglycerol-3-phosphate O-acyltransferase activity"/>
    <property type="evidence" value="ECO:0007669"/>
    <property type="project" value="TreeGrafter"/>
</dbReference>
<keyword evidence="3 5" id="KW-0012">Acyltransferase</keyword>
<dbReference type="PANTHER" id="PTHR10434:SF9">
    <property type="entry name" value="PHOSPHOLIPID_GLYCEROL ACYLTRANSFERASE DOMAIN-CONTAINING PROTEIN"/>
    <property type="match status" value="1"/>
</dbReference>
<protein>
    <submittedName>
        <fullName evidence="5">1-acyl-sn-glycerol-3-phosphate acyltransferase</fullName>
    </submittedName>
</protein>
<dbReference type="Proteomes" id="UP000754644">
    <property type="component" value="Unassembled WGS sequence"/>
</dbReference>
<gene>
    <name evidence="5" type="ORF">HQ497_14555</name>
</gene>
<evidence type="ECO:0000313" key="5">
    <source>
        <dbReference type="EMBL" id="NQV66578.1"/>
    </source>
</evidence>
<dbReference type="AlphaFoldDB" id="A0A972VZM8"/>
<keyword evidence="2" id="KW-0808">Transferase</keyword>
<dbReference type="InterPro" id="IPR002123">
    <property type="entry name" value="Plipid/glycerol_acylTrfase"/>
</dbReference>
<proteinExistence type="predicted"/>
<comment type="caution">
    <text evidence="5">The sequence shown here is derived from an EMBL/GenBank/DDBJ whole genome shotgun (WGS) entry which is preliminary data.</text>
</comment>
<sequence>MQDIRPRCSSPAHYLGRFILFVTRWRVEGDAPMTKNMLVIAAPHTSNWDAILLLGAAYSLHLRINWLVKNTLFVPVLGPLMTFFGGVPVERSRSTNLVQRLAERIKHGDGTALVVPPSGTRGYTEYWKSGFYRIALEANIPVVCGYLDYQRKVAGLGLSFYLSGNVKEDMDKIRAFYEPINAKYPDKKSRIRLKEEESA</sequence>
<dbReference type="GO" id="GO:0006654">
    <property type="term" value="P:phosphatidic acid biosynthetic process"/>
    <property type="evidence" value="ECO:0007669"/>
    <property type="project" value="TreeGrafter"/>
</dbReference>
<feature type="domain" description="Phospholipid/glycerol acyltransferase" evidence="4">
    <location>
        <begin position="38"/>
        <end position="147"/>
    </location>
</feature>
<reference evidence="5" key="1">
    <citation type="submission" date="2020-05" db="EMBL/GenBank/DDBJ databases">
        <title>Sulfur intermediates as new biogeochemical hubs in an aquatic model microbial ecosystem.</title>
        <authorList>
            <person name="Vigneron A."/>
        </authorList>
    </citation>
    <scope>NUCLEOTIDE SEQUENCE</scope>
    <source>
        <strain evidence="5">Bin.250</strain>
    </source>
</reference>
<dbReference type="PANTHER" id="PTHR10434">
    <property type="entry name" value="1-ACYL-SN-GLYCEROL-3-PHOSPHATE ACYLTRANSFERASE"/>
    <property type="match status" value="1"/>
</dbReference>
<accession>A0A972VZM8</accession>
<evidence type="ECO:0000256" key="3">
    <source>
        <dbReference type="ARBA" id="ARBA00023315"/>
    </source>
</evidence>
<evidence type="ECO:0000256" key="2">
    <source>
        <dbReference type="ARBA" id="ARBA00022679"/>
    </source>
</evidence>